<proteinExistence type="inferred from homology"/>
<sequence>MFPAPRSLATAACALTIGLFAAGCGGDEPSDEASASGGSAATASTGPIASPEAAKAFKAVTGLDALERPATAEELAPRVAAYQEVPTKLLAAEPVSKKAEPGKEIAILYTGVPIAIEYYEAQKQAAELLGWKVTGIDVGTNPEEFAQAYDRAIGLKPDMVIGSGIPREYLDKQLTELQRLKIPVIQWSSGVQPVDGSLYVAVDDPLYMAAGIQTSEFLAADGDMKADVVGFSVKQYAMIDVFTKSIDAYMEKMCAECSFDLQQVAAADVGKLAPKVTAYLQQHPDTKYVLCGFGDLCQGVGTALKAAGRSDVKIMTRDPASTNYQNIANGQEWAGGALPIGQTSWQVIDLAQRVFNGDDTTTSRLMPQQIVTDVPDPKSALIGAVPDYQAQYRKLWKLDD</sequence>
<feature type="domain" description="Periplasmic binding protein" evidence="5">
    <location>
        <begin position="119"/>
        <end position="357"/>
    </location>
</feature>
<gene>
    <name evidence="6" type="ORF">UFOPK3564_01167</name>
</gene>
<keyword evidence="3" id="KW-0732">Signal</keyword>
<feature type="region of interest" description="Disordered" evidence="4">
    <location>
        <begin position="28"/>
        <end position="47"/>
    </location>
</feature>
<feature type="compositionally biased region" description="Low complexity" evidence="4">
    <location>
        <begin position="33"/>
        <end position="47"/>
    </location>
</feature>
<dbReference type="EMBL" id="CAFBMK010000052">
    <property type="protein sequence ID" value="CAB4910035.1"/>
    <property type="molecule type" value="Genomic_DNA"/>
</dbReference>
<dbReference type="AlphaFoldDB" id="A0A6J7H048"/>
<evidence type="ECO:0000256" key="4">
    <source>
        <dbReference type="SAM" id="MobiDB-lite"/>
    </source>
</evidence>
<evidence type="ECO:0000313" key="6">
    <source>
        <dbReference type="EMBL" id="CAB4910035.1"/>
    </source>
</evidence>
<comment type="subcellular location">
    <subcellularLocation>
        <location evidence="1">Cell envelope</location>
    </subcellularLocation>
</comment>
<dbReference type="InterPro" id="IPR028082">
    <property type="entry name" value="Peripla_BP_I"/>
</dbReference>
<dbReference type="GO" id="GO:0030313">
    <property type="term" value="C:cell envelope"/>
    <property type="evidence" value="ECO:0007669"/>
    <property type="project" value="UniProtKB-SubCell"/>
</dbReference>
<dbReference type="PROSITE" id="PS51257">
    <property type="entry name" value="PROKAR_LIPOPROTEIN"/>
    <property type="match status" value="1"/>
</dbReference>
<organism evidence="6">
    <name type="scientific">freshwater metagenome</name>
    <dbReference type="NCBI Taxonomy" id="449393"/>
    <lineage>
        <taxon>unclassified sequences</taxon>
        <taxon>metagenomes</taxon>
        <taxon>ecological metagenomes</taxon>
    </lineage>
</organism>
<dbReference type="PANTHER" id="PTHR46847">
    <property type="entry name" value="D-ALLOSE-BINDING PERIPLASMIC PROTEIN-RELATED"/>
    <property type="match status" value="1"/>
</dbReference>
<name>A0A6J7H048_9ZZZZ</name>
<protein>
    <submittedName>
        <fullName evidence="6">Unannotated protein</fullName>
    </submittedName>
</protein>
<reference evidence="6" key="1">
    <citation type="submission" date="2020-05" db="EMBL/GenBank/DDBJ databases">
        <authorList>
            <person name="Chiriac C."/>
            <person name="Salcher M."/>
            <person name="Ghai R."/>
            <person name="Kavagutti S V."/>
        </authorList>
    </citation>
    <scope>NUCLEOTIDE SEQUENCE</scope>
</reference>
<evidence type="ECO:0000256" key="2">
    <source>
        <dbReference type="ARBA" id="ARBA00007639"/>
    </source>
</evidence>
<evidence type="ECO:0000256" key="1">
    <source>
        <dbReference type="ARBA" id="ARBA00004196"/>
    </source>
</evidence>
<evidence type="ECO:0000259" key="5">
    <source>
        <dbReference type="Pfam" id="PF13407"/>
    </source>
</evidence>
<dbReference type="Gene3D" id="3.40.50.2300">
    <property type="match status" value="2"/>
</dbReference>
<dbReference type="InterPro" id="IPR025997">
    <property type="entry name" value="SBP_2_dom"/>
</dbReference>
<dbReference type="PANTHER" id="PTHR46847:SF1">
    <property type="entry name" value="D-ALLOSE-BINDING PERIPLASMIC PROTEIN-RELATED"/>
    <property type="match status" value="1"/>
</dbReference>
<accession>A0A6J7H048</accession>
<dbReference type="SUPFAM" id="SSF53822">
    <property type="entry name" value="Periplasmic binding protein-like I"/>
    <property type="match status" value="1"/>
</dbReference>
<evidence type="ECO:0000256" key="3">
    <source>
        <dbReference type="ARBA" id="ARBA00022729"/>
    </source>
</evidence>
<dbReference type="Pfam" id="PF13407">
    <property type="entry name" value="Peripla_BP_4"/>
    <property type="match status" value="1"/>
</dbReference>
<comment type="similarity">
    <text evidence="2">Belongs to the bacterial solute-binding protein 2 family.</text>
</comment>
<dbReference type="GO" id="GO:0030246">
    <property type="term" value="F:carbohydrate binding"/>
    <property type="evidence" value="ECO:0007669"/>
    <property type="project" value="UniProtKB-ARBA"/>
</dbReference>